<dbReference type="Proteomes" id="UP000002297">
    <property type="component" value="Chromosome"/>
</dbReference>
<dbReference type="OrthoDB" id="1448648at2"/>
<evidence type="ECO:0000313" key="2">
    <source>
        <dbReference type="Proteomes" id="UP000002297"/>
    </source>
</evidence>
<dbReference type="AlphaFoldDB" id="A3UB91"/>
<dbReference type="GeneID" id="89454426"/>
<evidence type="ECO:0008006" key="3">
    <source>
        <dbReference type="Google" id="ProtNLM"/>
    </source>
</evidence>
<proteinExistence type="predicted"/>
<dbReference type="KEGG" id="cat:CA2559_13593"/>
<dbReference type="EMBL" id="CP002046">
    <property type="protein sequence ID" value="EAP87077.1"/>
    <property type="molecule type" value="Genomic_DNA"/>
</dbReference>
<reference evidence="1 2" key="1">
    <citation type="journal article" date="2010" name="J. Bacteriol.">
        <title>The complete genome sequence of Croceibacter atlanticus HTCC2559T.</title>
        <authorList>
            <person name="Oh H.M."/>
            <person name="Kang I."/>
            <person name="Ferriera S."/>
            <person name="Giovannoni S.J."/>
            <person name="Cho J.C."/>
        </authorList>
    </citation>
    <scope>NUCLEOTIDE SEQUENCE [LARGE SCALE GENOMIC DNA]</scope>
    <source>
        <strain evidence="2">ATCC BAA-628 / HTCC2559 / KCTC 12090</strain>
    </source>
</reference>
<organism evidence="1 2">
    <name type="scientific">Croceibacter atlanticus (strain ATCC BAA-628 / JCM 21780 / CIP 108009 / IAM 15332 / KCTC 12090 / HTCC2559)</name>
    <dbReference type="NCBI Taxonomy" id="216432"/>
    <lineage>
        <taxon>Bacteria</taxon>
        <taxon>Pseudomonadati</taxon>
        <taxon>Bacteroidota</taxon>
        <taxon>Flavobacteriia</taxon>
        <taxon>Flavobacteriales</taxon>
        <taxon>Flavobacteriaceae</taxon>
        <taxon>Croceibacter</taxon>
    </lineage>
</organism>
<gene>
    <name evidence="1" type="ordered locus">CA2559_13593</name>
</gene>
<keyword evidence="2" id="KW-1185">Reference proteome</keyword>
<accession>A3UB91</accession>
<protein>
    <recommendedName>
        <fullName evidence="3">SsrA-binding protein</fullName>
    </recommendedName>
</protein>
<dbReference type="STRING" id="216432.CA2559_13593"/>
<evidence type="ECO:0000313" key="1">
    <source>
        <dbReference type="EMBL" id="EAP87077.1"/>
    </source>
</evidence>
<name>A3UB91_CROAH</name>
<dbReference type="HOGENOM" id="CLU_211076_0_0_10"/>
<dbReference type="RefSeq" id="WP_013188458.1">
    <property type="nucleotide sequence ID" value="NC_014230.1"/>
</dbReference>
<sequence length="51" mass="6071">MKKMFFKKLAKFNKKFLPSYSKQELDLTKATLLQKAVFGFRLWVTKNALED</sequence>